<dbReference type="Pfam" id="PF00441">
    <property type="entry name" value="Acyl-CoA_dh_1"/>
    <property type="match status" value="1"/>
</dbReference>
<comment type="caution">
    <text evidence="10">The sequence shown here is derived from an EMBL/GenBank/DDBJ whole genome shotgun (WGS) entry which is preliminary data.</text>
</comment>
<evidence type="ECO:0000259" key="9">
    <source>
        <dbReference type="Pfam" id="PF02771"/>
    </source>
</evidence>
<evidence type="ECO:0000256" key="1">
    <source>
        <dbReference type="ARBA" id="ARBA00001974"/>
    </source>
</evidence>
<dbReference type="Pfam" id="PF02770">
    <property type="entry name" value="Acyl-CoA_dh_M"/>
    <property type="match status" value="1"/>
</dbReference>
<dbReference type="InterPro" id="IPR052161">
    <property type="entry name" value="Mycobact_Acyl-CoA_DH"/>
</dbReference>
<comment type="cofactor">
    <cofactor evidence="1 6">
        <name>FAD</name>
        <dbReference type="ChEBI" id="CHEBI:57692"/>
    </cofactor>
</comment>
<evidence type="ECO:0000256" key="6">
    <source>
        <dbReference type="RuleBase" id="RU362125"/>
    </source>
</evidence>
<reference evidence="10 11" key="1">
    <citation type="submission" date="2018-11" db="EMBL/GenBank/DDBJ databases">
        <title>Rhodococcus spongicola sp. nov. and Rhodococcus xishaensis sp. nov. from marine sponges.</title>
        <authorList>
            <person name="Li L."/>
            <person name="Lin H.W."/>
        </authorList>
    </citation>
    <scope>NUCLEOTIDE SEQUENCE [LARGE SCALE GENOMIC DNA]</scope>
    <source>
        <strain evidence="10 11">LHW51113</strain>
    </source>
</reference>
<name>A0A438AP49_9NOCA</name>
<keyword evidence="11" id="KW-1185">Reference proteome</keyword>
<keyword evidence="3 6" id="KW-0285">Flavoprotein</keyword>
<feature type="domain" description="Acyl-CoA dehydrogenase/oxidase C-terminal" evidence="7">
    <location>
        <begin position="231"/>
        <end position="372"/>
    </location>
</feature>
<dbReference type="AlphaFoldDB" id="A0A438AP49"/>
<evidence type="ECO:0000313" key="11">
    <source>
        <dbReference type="Proteomes" id="UP000283479"/>
    </source>
</evidence>
<dbReference type="InterPro" id="IPR037069">
    <property type="entry name" value="AcylCoA_DH/ox_N_sf"/>
</dbReference>
<keyword evidence="4 6" id="KW-0274">FAD</keyword>
<dbReference type="InterPro" id="IPR009075">
    <property type="entry name" value="AcylCo_DH/oxidase_C"/>
</dbReference>
<dbReference type="PANTHER" id="PTHR43292">
    <property type="entry name" value="ACYL-COA DEHYDROGENASE"/>
    <property type="match status" value="1"/>
</dbReference>
<dbReference type="EMBL" id="RKLO01000006">
    <property type="protein sequence ID" value="RVW00623.1"/>
    <property type="molecule type" value="Genomic_DNA"/>
</dbReference>
<feature type="domain" description="Acyl-CoA dehydrogenase/oxidase N-terminal" evidence="9">
    <location>
        <begin position="7"/>
        <end position="119"/>
    </location>
</feature>
<dbReference type="InterPro" id="IPR009100">
    <property type="entry name" value="AcylCoA_DH/oxidase_NM_dom_sf"/>
</dbReference>
<evidence type="ECO:0000259" key="8">
    <source>
        <dbReference type="Pfam" id="PF02770"/>
    </source>
</evidence>
<dbReference type="Proteomes" id="UP000283479">
    <property type="component" value="Unassembled WGS sequence"/>
</dbReference>
<dbReference type="OrthoDB" id="2431337at2"/>
<comment type="similarity">
    <text evidence="2 6">Belongs to the acyl-CoA dehydrogenase family.</text>
</comment>
<dbReference type="GO" id="GO:0016627">
    <property type="term" value="F:oxidoreductase activity, acting on the CH-CH group of donors"/>
    <property type="evidence" value="ECO:0007669"/>
    <property type="project" value="InterPro"/>
</dbReference>
<sequence>MDLELDEKARAFQLEVREWLAANVPAEPLPSMDTAEGFEAHREWERKLADARLSVVSWPSELGGRDASMIEWVLFEEEYYKAGAPGRVSQNGIFLFAPTLFEHGTEEQLARIMPRMARADDIWAQAWSEPEAGSDLAGIRSTARRTEGGWILNGQKTWSSRAAYADWGFGMFRSDPEAQRHRGLTYFMFPLTADGVTVRPIPQLDGEPGFAEIFFEDVFVPDADVVGEVDNGWRVAMSTASNERGLSLRSPGRFTSAVDRLIEVWKAHADATDTAARDRVVDAWIGAEAYRLHTWGTVTRMLEGVPLGVEGSINKIFWSELDVRIHETALDLLGADGELAGKWQDGYLFSLSGPIYAGTNEIQRNIVAERLLGLPKADR</sequence>
<evidence type="ECO:0000256" key="4">
    <source>
        <dbReference type="ARBA" id="ARBA00022827"/>
    </source>
</evidence>
<dbReference type="InterPro" id="IPR013786">
    <property type="entry name" value="AcylCoA_DH/ox_N"/>
</dbReference>
<dbReference type="InterPro" id="IPR046373">
    <property type="entry name" value="Acyl-CoA_Oxase/DH_mid-dom_sf"/>
</dbReference>
<evidence type="ECO:0000256" key="2">
    <source>
        <dbReference type="ARBA" id="ARBA00009347"/>
    </source>
</evidence>
<dbReference type="Gene3D" id="1.20.140.10">
    <property type="entry name" value="Butyryl-CoA Dehydrogenase, subunit A, domain 3"/>
    <property type="match status" value="1"/>
</dbReference>
<feature type="domain" description="Acyl-CoA oxidase/dehydrogenase middle" evidence="8">
    <location>
        <begin position="124"/>
        <end position="218"/>
    </location>
</feature>
<protein>
    <submittedName>
        <fullName evidence="10">Acyl-CoA dehydrogenase</fullName>
    </submittedName>
</protein>
<dbReference type="RefSeq" id="WP_127955416.1">
    <property type="nucleotide sequence ID" value="NZ_RKLO01000006.1"/>
</dbReference>
<dbReference type="GO" id="GO:0050660">
    <property type="term" value="F:flavin adenine dinucleotide binding"/>
    <property type="evidence" value="ECO:0007669"/>
    <property type="project" value="InterPro"/>
</dbReference>
<dbReference type="FunFam" id="2.40.110.10:FF:000011">
    <property type="entry name" value="Acyl-CoA dehydrogenase FadE34"/>
    <property type="match status" value="1"/>
</dbReference>
<dbReference type="InterPro" id="IPR006091">
    <property type="entry name" value="Acyl-CoA_Oxase/DH_mid-dom"/>
</dbReference>
<accession>A0A438AP49</accession>
<dbReference type="InterPro" id="IPR036250">
    <property type="entry name" value="AcylCo_DH-like_C"/>
</dbReference>
<dbReference type="SUPFAM" id="SSF56645">
    <property type="entry name" value="Acyl-CoA dehydrogenase NM domain-like"/>
    <property type="match status" value="1"/>
</dbReference>
<dbReference type="SUPFAM" id="SSF47203">
    <property type="entry name" value="Acyl-CoA dehydrogenase C-terminal domain-like"/>
    <property type="match status" value="1"/>
</dbReference>
<evidence type="ECO:0000256" key="3">
    <source>
        <dbReference type="ARBA" id="ARBA00022630"/>
    </source>
</evidence>
<proteinExistence type="inferred from homology"/>
<evidence type="ECO:0000313" key="10">
    <source>
        <dbReference type="EMBL" id="RVW00623.1"/>
    </source>
</evidence>
<dbReference type="Gene3D" id="1.10.540.10">
    <property type="entry name" value="Acyl-CoA dehydrogenase/oxidase, N-terminal domain"/>
    <property type="match status" value="1"/>
</dbReference>
<dbReference type="PANTHER" id="PTHR43292:SF3">
    <property type="entry name" value="ACYL-COA DEHYDROGENASE FADE29"/>
    <property type="match status" value="1"/>
</dbReference>
<keyword evidence="5 6" id="KW-0560">Oxidoreductase</keyword>
<dbReference type="GO" id="GO:0005886">
    <property type="term" value="C:plasma membrane"/>
    <property type="evidence" value="ECO:0007669"/>
    <property type="project" value="TreeGrafter"/>
</dbReference>
<dbReference type="Pfam" id="PF02771">
    <property type="entry name" value="Acyl-CoA_dh_N"/>
    <property type="match status" value="1"/>
</dbReference>
<organism evidence="10 11">
    <name type="scientific">Rhodococcus xishaensis</name>
    <dbReference type="NCBI Taxonomy" id="2487364"/>
    <lineage>
        <taxon>Bacteria</taxon>
        <taxon>Bacillati</taxon>
        <taxon>Actinomycetota</taxon>
        <taxon>Actinomycetes</taxon>
        <taxon>Mycobacteriales</taxon>
        <taxon>Nocardiaceae</taxon>
        <taxon>Rhodococcus</taxon>
    </lineage>
</organism>
<evidence type="ECO:0000256" key="5">
    <source>
        <dbReference type="ARBA" id="ARBA00023002"/>
    </source>
</evidence>
<dbReference type="Gene3D" id="2.40.110.10">
    <property type="entry name" value="Butyryl-CoA Dehydrogenase, subunit A, domain 2"/>
    <property type="match status" value="1"/>
</dbReference>
<evidence type="ECO:0000259" key="7">
    <source>
        <dbReference type="Pfam" id="PF00441"/>
    </source>
</evidence>
<gene>
    <name evidence="10" type="ORF">EGT50_14845</name>
</gene>